<dbReference type="AlphaFoldDB" id="A0A7J9MQA2"/>
<proteinExistence type="predicted"/>
<evidence type="ECO:0000313" key="3">
    <source>
        <dbReference type="Proteomes" id="UP000593576"/>
    </source>
</evidence>
<reference evidence="2 3" key="1">
    <citation type="journal article" date="2019" name="Genome Biol. Evol.">
        <title>Insights into the evolution of the New World diploid cottons (Gossypium, subgenus Houzingenia) based on genome sequencing.</title>
        <authorList>
            <person name="Grover C.E."/>
            <person name="Arick M.A. 2nd"/>
            <person name="Thrash A."/>
            <person name="Conover J.L."/>
            <person name="Sanders W.S."/>
            <person name="Peterson D.G."/>
            <person name="Frelichowski J.E."/>
            <person name="Scheffler J.A."/>
            <person name="Scheffler B.E."/>
            <person name="Wendel J.F."/>
        </authorList>
    </citation>
    <scope>NUCLEOTIDE SEQUENCE [LARGE SCALE GENOMIC DNA]</scope>
    <source>
        <strain evidence="2">1</strain>
        <tissue evidence="2">Leaf</tissue>
    </source>
</reference>
<protein>
    <submittedName>
        <fullName evidence="2">Uncharacterized protein</fullName>
    </submittedName>
</protein>
<accession>A0A7J9MQA2</accession>
<comment type="caution">
    <text evidence="2">The sequence shown here is derived from an EMBL/GenBank/DDBJ whole genome shotgun (WGS) entry which is preliminary data.</text>
</comment>
<keyword evidence="3" id="KW-1185">Reference proteome</keyword>
<dbReference type="Proteomes" id="UP000593576">
    <property type="component" value="Unassembled WGS sequence"/>
</dbReference>
<organism evidence="2 3">
    <name type="scientific">Gossypium schwendimanii</name>
    <name type="common">Cotton</name>
    <dbReference type="NCBI Taxonomy" id="34291"/>
    <lineage>
        <taxon>Eukaryota</taxon>
        <taxon>Viridiplantae</taxon>
        <taxon>Streptophyta</taxon>
        <taxon>Embryophyta</taxon>
        <taxon>Tracheophyta</taxon>
        <taxon>Spermatophyta</taxon>
        <taxon>Magnoliopsida</taxon>
        <taxon>eudicotyledons</taxon>
        <taxon>Gunneridae</taxon>
        <taxon>Pentapetalae</taxon>
        <taxon>rosids</taxon>
        <taxon>malvids</taxon>
        <taxon>Malvales</taxon>
        <taxon>Malvaceae</taxon>
        <taxon>Malvoideae</taxon>
        <taxon>Gossypium</taxon>
    </lineage>
</organism>
<dbReference type="OrthoDB" id="10576623at2759"/>
<dbReference type="EMBL" id="JABFAF010000012">
    <property type="protein sequence ID" value="MBA0872906.1"/>
    <property type="molecule type" value="Genomic_DNA"/>
</dbReference>
<evidence type="ECO:0000256" key="1">
    <source>
        <dbReference type="SAM" id="MobiDB-lite"/>
    </source>
</evidence>
<name>A0A7J9MQA2_GOSSC</name>
<feature type="compositionally biased region" description="Polar residues" evidence="1">
    <location>
        <begin position="1"/>
        <end position="15"/>
    </location>
</feature>
<gene>
    <name evidence="2" type="ORF">Goshw_023034</name>
</gene>
<sequence length="141" mass="15634">MTQLRVNQEASTSVISGKGIREPSGAPGIRSFATISSNISTHLNPIIEGPMKVAVSLRECVFDPSKHKTVVFKENIPLNLDRLLEENSKLEEMVPNLVGQSKIEGPVLKCQTIIGYLFQSLLITWWALSLLSMDRESIQLD</sequence>
<evidence type="ECO:0000313" key="2">
    <source>
        <dbReference type="EMBL" id="MBA0872906.1"/>
    </source>
</evidence>
<feature type="region of interest" description="Disordered" evidence="1">
    <location>
        <begin position="1"/>
        <end position="22"/>
    </location>
</feature>